<sequence>MYNLKIINSTVRPSRKGPLVVNWMAELARQHGDFAVEVLDLAEINLPIMNELAHPRLKQYEHEHTKQWSARIEEADAFIFVTAEYDHSYPAPLKNALEYLVQEWGYKAAGIVSYGGISAGTRAATALKADLIALKVVPLFEAVNIPFFEQFINEESGFTPNEISHKSAHVMLNELARWTKGMLVIRGIEKAEMR</sequence>
<dbReference type="SUPFAM" id="SSF52218">
    <property type="entry name" value="Flavoproteins"/>
    <property type="match status" value="1"/>
</dbReference>
<evidence type="ECO:0000259" key="1">
    <source>
        <dbReference type="Pfam" id="PF03358"/>
    </source>
</evidence>
<dbReference type="InterPro" id="IPR005025">
    <property type="entry name" value="FMN_Rdtase-like_dom"/>
</dbReference>
<evidence type="ECO:0000313" key="2">
    <source>
        <dbReference type="EMBL" id="MFC5411321.1"/>
    </source>
</evidence>
<dbReference type="InterPro" id="IPR050712">
    <property type="entry name" value="NAD(P)H-dep_reductase"/>
</dbReference>
<organism evidence="2 3">
    <name type="scientific">Larkinella bovis</name>
    <dbReference type="NCBI Taxonomy" id="683041"/>
    <lineage>
        <taxon>Bacteria</taxon>
        <taxon>Pseudomonadati</taxon>
        <taxon>Bacteroidota</taxon>
        <taxon>Cytophagia</taxon>
        <taxon>Cytophagales</taxon>
        <taxon>Spirosomataceae</taxon>
        <taxon>Larkinella</taxon>
    </lineage>
</organism>
<dbReference type="EC" id="1.-.-.-" evidence="2"/>
<proteinExistence type="predicted"/>
<dbReference type="Pfam" id="PF03358">
    <property type="entry name" value="FMN_red"/>
    <property type="match status" value="1"/>
</dbReference>
<reference evidence="3" key="1">
    <citation type="journal article" date="2019" name="Int. J. Syst. Evol. Microbiol.">
        <title>The Global Catalogue of Microorganisms (GCM) 10K type strain sequencing project: providing services to taxonomists for standard genome sequencing and annotation.</title>
        <authorList>
            <consortium name="The Broad Institute Genomics Platform"/>
            <consortium name="The Broad Institute Genome Sequencing Center for Infectious Disease"/>
            <person name="Wu L."/>
            <person name="Ma J."/>
        </authorList>
    </citation>
    <scope>NUCLEOTIDE SEQUENCE [LARGE SCALE GENOMIC DNA]</scope>
    <source>
        <strain evidence="3">CCUG 55250</strain>
    </source>
</reference>
<keyword evidence="3" id="KW-1185">Reference proteome</keyword>
<protein>
    <submittedName>
        <fullName evidence="2">NADPH-dependent FMN reductase</fullName>
        <ecNumber evidence="2">1.-.-.-</ecNumber>
    </submittedName>
</protein>
<dbReference type="PANTHER" id="PTHR30543">
    <property type="entry name" value="CHROMATE REDUCTASE"/>
    <property type="match status" value="1"/>
</dbReference>
<dbReference type="InterPro" id="IPR029039">
    <property type="entry name" value="Flavoprotein-like_sf"/>
</dbReference>
<evidence type="ECO:0000313" key="3">
    <source>
        <dbReference type="Proteomes" id="UP001596106"/>
    </source>
</evidence>
<dbReference type="GO" id="GO:0016491">
    <property type="term" value="F:oxidoreductase activity"/>
    <property type="evidence" value="ECO:0007669"/>
    <property type="project" value="UniProtKB-KW"/>
</dbReference>
<name>A0ABW0IDJ7_9BACT</name>
<dbReference type="Gene3D" id="3.40.50.360">
    <property type="match status" value="1"/>
</dbReference>
<feature type="domain" description="NADPH-dependent FMN reductase-like" evidence="1">
    <location>
        <begin position="6"/>
        <end position="148"/>
    </location>
</feature>
<gene>
    <name evidence="2" type="ORF">ACFPMF_18510</name>
</gene>
<accession>A0ABW0IDJ7</accession>
<dbReference type="PANTHER" id="PTHR30543:SF21">
    <property type="entry name" value="NAD(P)H-DEPENDENT FMN REDUCTASE LOT6"/>
    <property type="match status" value="1"/>
</dbReference>
<comment type="caution">
    <text evidence="2">The sequence shown here is derived from an EMBL/GenBank/DDBJ whole genome shotgun (WGS) entry which is preliminary data.</text>
</comment>
<dbReference type="RefSeq" id="WP_379848104.1">
    <property type="nucleotide sequence ID" value="NZ_JBHSMA010000006.1"/>
</dbReference>
<dbReference type="Proteomes" id="UP001596106">
    <property type="component" value="Unassembled WGS sequence"/>
</dbReference>
<keyword evidence="2" id="KW-0560">Oxidoreductase</keyword>
<dbReference type="EMBL" id="JBHSMA010000006">
    <property type="protein sequence ID" value="MFC5411321.1"/>
    <property type="molecule type" value="Genomic_DNA"/>
</dbReference>